<dbReference type="RefSeq" id="WP_344301800.1">
    <property type="nucleotide sequence ID" value="NZ_BAAAQQ010000002.1"/>
</dbReference>
<dbReference type="Proteomes" id="UP001500575">
    <property type="component" value="Unassembled WGS sequence"/>
</dbReference>
<dbReference type="PANTHER" id="PTHR48079">
    <property type="entry name" value="PROTEIN YEEZ"/>
    <property type="match status" value="1"/>
</dbReference>
<evidence type="ECO:0000313" key="2">
    <source>
        <dbReference type="EMBL" id="GAA2114463.1"/>
    </source>
</evidence>
<protein>
    <submittedName>
        <fullName evidence="2">NAD-dependent epimerase/dehydratase family protein</fullName>
    </submittedName>
</protein>
<dbReference type="Gene3D" id="3.40.50.720">
    <property type="entry name" value="NAD(P)-binding Rossmann-like Domain"/>
    <property type="match status" value="1"/>
</dbReference>
<dbReference type="EMBL" id="BAAAQQ010000002">
    <property type="protein sequence ID" value="GAA2114463.1"/>
    <property type="molecule type" value="Genomic_DNA"/>
</dbReference>
<organism evidence="2 3">
    <name type="scientific">Nocardioides bigeumensis</name>
    <dbReference type="NCBI Taxonomy" id="433657"/>
    <lineage>
        <taxon>Bacteria</taxon>
        <taxon>Bacillati</taxon>
        <taxon>Actinomycetota</taxon>
        <taxon>Actinomycetes</taxon>
        <taxon>Propionibacteriales</taxon>
        <taxon>Nocardioidaceae</taxon>
        <taxon>Nocardioides</taxon>
    </lineage>
</organism>
<feature type="domain" description="NAD-dependent epimerase/dehydratase" evidence="1">
    <location>
        <begin position="3"/>
        <end position="205"/>
    </location>
</feature>
<gene>
    <name evidence="2" type="ORF">GCM10009843_02920</name>
</gene>
<evidence type="ECO:0000259" key="1">
    <source>
        <dbReference type="Pfam" id="PF01370"/>
    </source>
</evidence>
<accession>A0ABP5JF18</accession>
<sequence length="292" mass="30159">MKVLVIGATGYIGSAATQALERAGHQVVPFLRVGEVTPSRIASADFRVGDLTDASSLRRAAQSVDAIVHAGAPLGDWDADRDAVLALLEGLRDAGSSRLVYLSGTWVLGATTRDQVADETSPPRPIAIVHGRENVESVVRAHGGIVVRAGVVHGRGSGIPGLLVHWARETGTARYVVGEDPSPVWSVVHVDDLAELLALALTDARPGELLHGVGEPAVPVSDIARAADEAAGGPGQATSWPIADAVGDLGPAFAGALALSQVVTARRAAQLGWRPSRPTISEELRTGSYASA</sequence>
<dbReference type="InterPro" id="IPR051783">
    <property type="entry name" value="NAD(P)-dependent_oxidoreduct"/>
</dbReference>
<keyword evidence="3" id="KW-1185">Reference proteome</keyword>
<comment type="caution">
    <text evidence="2">The sequence shown here is derived from an EMBL/GenBank/DDBJ whole genome shotgun (WGS) entry which is preliminary data.</text>
</comment>
<dbReference type="InterPro" id="IPR036291">
    <property type="entry name" value="NAD(P)-bd_dom_sf"/>
</dbReference>
<name>A0ABP5JF18_9ACTN</name>
<dbReference type="InterPro" id="IPR001509">
    <property type="entry name" value="Epimerase_deHydtase"/>
</dbReference>
<dbReference type="Pfam" id="PF01370">
    <property type="entry name" value="Epimerase"/>
    <property type="match status" value="1"/>
</dbReference>
<proteinExistence type="predicted"/>
<reference evidence="3" key="1">
    <citation type="journal article" date="2019" name="Int. J. Syst. Evol. Microbiol.">
        <title>The Global Catalogue of Microorganisms (GCM) 10K type strain sequencing project: providing services to taxonomists for standard genome sequencing and annotation.</title>
        <authorList>
            <consortium name="The Broad Institute Genomics Platform"/>
            <consortium name="The Broad Institute Genome Sequencing Center for Infectious Disease"/>
            <person name="Wu L."/>
            <person name="Ma J."/>
        </authorList>
    </citation>
    <scope>NUCLEOTIDE SEQUENCE [LARGE SCALE GENOMIC DNA]</scope>
    <source>
        <strain evidence="3">JCM 16021</strain>
    </source>
</reference>
<dbReference type="PANTHER" id="PTHR48079:SF6">
    <property type="entry name" value="NAD(P)-BINDING DOMAIN-CONTAINING PROTEIN-RELATED"/>
    <property type="match status" value="1"/>
</dbReference>
<evidence type="ECO:0000313" key="3">
    <source>
        <dbReference type="Proteomes" id="UP001500575"/>
    </source>
</evidence>
<dbReference type="SUPFAM" id="SSF51735">
    <property type="entry name" value="NAD(P)-binding Rossmann-fold domains"/>
    <property type="match status" value="1"/>
</dbReference>